<proteinExistence type="inferred from homology"/>
<dbReference type="Proteomes" id="UP000813463">
    <property type="component" value="Chromosome 3"/>
</dbReference>
<feature type="binding site" evidence="6">
    <location>
        <begin position="74"/>
        <end position="75"/>
    </location>
    <ligand>
        <name>FAD</name>
        <dbReference type="ChEBI" id="CHEBI:57692"/>
    </ligand>
</feature>
<dbReference type="Pfam" id="PF00732">
    <property type="entry name" value="GMC_oxred_N"/>
    <property type="match status" value="1"/>
</dbReference>
<name>A0A9R0I444_SPIOL</name>
<dbReference type="KEGG" id="soe:110782448"/>
<dbReference type="InterPro" id="IPR000172">
    <property type="entry name" value="GMC_OxRdtase_N"/>
</dbReference>
<reference evidence="10" key="1">
    <citation type="journal article" date="2021" name="Nat. Commun.">
        <title>Genomic analyses provide insights into spinach domestication and the genetic basis of agronomic traits.</title>
        <authorList>
            <person name="Cai X."/>
            <person name="Sun X."/>
            <person name="Xu C."/>
            <person name="Sun H."/>
            <person name="Wang X."/>
            <person name="Ge C."/>
            <person name="Zhang Z."/>
            <person name="Wang Q."/>
            <person name="Fei Z."/>
            <person name="Jiao C."/>
            <person name="Wang Q."/>
        </authorList>
    </citation>
    <scope>NUCLEOTIDE SEQUENCE [LARGE SCALE GENOMIC DNA]</scope>
    <source>
        <strain evidence="10">cv. Varoflay</strain>
    </source>
</reference>
<evidence type="ECO:0000259" key="9">
    <source>
        <dbReference type="PROSITE" id="PS00624"/>
    </source>
</evidence>
<feature type="chain" id="PRO_5040190248" evidence="8">
    <location>
        <begin position="26"/>
        <end position="575"/>
    </location>
</feature>
<dbReference type="OrthoDB" id="269227at2759"/>
<dbReference type="InterPro" id="IPR036188">
    <property type="entry name" value="FAD/NAD-bd_sf"/>
</dbReference>
<evidence type="ECO:0000256" key="5">
    <source>
        <dbReference type="ARBA" id="ARBA00022827"/>
    </source>
</evidence>
<dbReference type="PANTHER" id="PTHR45968">
    <property type="entry name" value="OSJNBA0019K04.7 PROTEIN"/>
    <property type="match status" value="1"/>
</dbReference>
<dbReference type="PANTHER" id="PTHR45968:SF31">
    <property type="entry name" value="GLUCOSE-METHANOL-CHOLINE (GMC) OXIDOREDUCTASE FAMILY PROTEIN"/>
    <property type="match status" value="1"/>
</dbReference>
<feature type="signal peptide" evidence="8">
    <location>
        <begin position="1"/>
        <end position="25"/>
    </location>
</feature>
<dbReference type="InterPro" id="IPR007867">
    <property type="entry name" value="GMC_OxRtase_C"/>
</dbReference>
<comment type="similarity">
    <text evidence="2">Belongs to the GMC oxidoreductase family.</text>
</comment>
<keyword evidence="5 6" id="KW-0274">FAD</keyword>
<evidence type="ECO:0000313" key="10">
    <source>
        <dbReference type="Proteomes" id="UP000813463"/>
    </source>
</evidence>
<dbReference type="AlphaFoldDB" id="A0A9R0I444"/>
<dbReference type="PIRSF" id="PIRSF000137">
    <property type="entry name" value="Alcohol_oxidase"/>
    <property type="match status" value="1"/>
</dbReference>
<dbReference type="SUPFAM" id="SSF54373">
    <property type="entry name" value="FAD-linked reductases, C-terminal domain"/>
    <property type="match status" value="1"/>
</dbReference>
<dbReference type="RefSeq" id="XP_021842294.1">
    <property type="nucleotide sequence ID" value="XM_021986602.2"/>
</dbReference>
<feature type="binding site" evidence="6">
    <location>
        <position position="544"/>
    </location>
    <ligand>
        <name>FAD</name>
        <dbReference type="ChEBI" id="CHEBI:57692"/>
    </ligand>
</feature>
<accession>A0A9R0I444</accession>
<keyword evidence="10" id="KW-1185">Reference proteome</keyword>
<feature type="disulfide bond" evidence="7">
    <location>
        <begin position="452"/>
        <end position="507"/>
    </location>
</feature>
<dbReference type="PROSITE" id="PS00624">
    <property type="entry name" value="GMC_OXRED_2"/>
    <property type="match status" value="1"/>
</dbReference>
<evidence type="ECO:0000256" key="1">
    <source>
        <dbReference type="ARBA" id="ARBA00001974"/>
    </source>
</evidence>
<organism evidence="10 11">
    <name type="scientific">Spinacia oleracea</name>
    <name type="common">Spinach</name>
    <dbReference type="NCBI Taxonomy" id="3562"/>
    <lineage>
        <taxon>Eukaryota</taxon>
        <taxon>Viridiplantae</taxon>
        <taxon>Streptophyta</taxon>
        <taxon>Embryophyta</taxon>
        <taxon>Tracheophyta</taxon>
        <taxon>Spermatophyta</taxon>
        <taxon>Magnoliopsida</taxon>
        <taxon>eudicotyledons</taxon>
        <taxon>Gunneridae</taxon>
        <taxon>Pentapetalae</taxon>
        <taxon>Caryophyllales</taxon>
        <taxon>Chenopodiaceae</taxon>
        <taxon>Chenopodioideae</taxon>
        <taxon>Anserineae</taxon>
        <taxon>Spinacia</taxon>
    </lineage>
</organism>
<dbReference type="InterPro" id="IPR051871">
    <property type="entry name" value="GMC_Oxidoreductase-Related"/>
</dbReference>
<feature type="binding site" evidence="6">
    <location>
        <position position="120"/>
    </location>
    <ligand>
        <name>FAD</name>
        <dbReference type="ChEBI" id="CHEBI:57692"/>
    </ligand>
</feature>
<keyword evidence="4 8" id="KW-0732">Signal</keyword>
<evidence type="ECO:0000256" key="2">
    <source>
        <dbReference type="ARBA" id="ARBA00010790"/>
    </source>
</evidence>
<dbReference type="GO" id="GO:0016614">
    <property type="term" value="F:oxidoreductase activity, acting on CH-OH group of donors"/>
    <property type="evidence" value="ECO:0007669"/>
    <property type="project" value="InterPro"/>
</dbReference>
<evidence type="ECO:0000256" key="3">
    <source>
        <dbReference type="ARBA" id="ARBA00022630"/>
    </source>
</evidence>
<dbReference type="GO" id="GO:0050660">
    <property type="term" value="F:flavin adenine dinucleotide binding"/>
    <property type="evidence" value="ECO:0007669"/>
    <property type="project" value="InterPro"/>
</dbReference>
<comment type="cofactor">
    <cofactor evidence="1 6">
        <name>FAD</name>
        <dbReference type="ChEBI" id="CHEBI:57692"/>
    </cofactor>
</comment>
<evidence type="ECO:0000256" key="7">
    <source>
        <dbReference type="PIRSR" id="PIRSR000137-3"/>
    </source>
</evidence>
<dbReference type="SUPFAM" id="SSF51905">
    <property type="entry name" value="FAD/NAD(P)-binding domain"/>
    <property type="match status" value="1"/>
</dbReference>
<feature type="domain" description="Glucose-methanol-choline oxidoreductase N-terminal" evidence="9">
    <location>
        <begin position="278"/>
        <end position="292"/>
    </location>
</feature>
<evidence type="ECO:0000256" key="6">
    <source>
        <dbReference type="PIRSR" id="PIRSR000137-2"/>
    </source>
</evidence>
<feature type="binding site" evidence="6">
    <location>
        <begin position="555"/>
        <end position="556"/>
    </location>
    <ligand>
        <name>FAD</name>
        <dbReference type="ChEBI" id="CHEBI:57692"/>
    </ligand>
</feature>
<feature type="binding site" evidence="6">
    <location>
        <begin position="515"/>
        <end position="516"/>
    </location>
    <ligand>
        <name>FAD</name>
        <dbReference type="ChEBI" id="CHEBI:57692"/>
    </ligand>
</feature>
<evidence type="ECO:0000313" key="11">
    <source>
        <dbReference type="RefSeq" id="XP_021842294.1"/>
    </source>
</evidence>
<sequence length="575" mass="62273">MDFSGCWRLVFFAILGFSCFCSSSAEKAPHYSFVKPATLAPPVSYFDYIVVGGGTAGCSITATLSNGATVLLLERGGVPYGNKNVENIGSFGVNLADVSPTSPSQGFVSEDGVLNARARVLGGGSAINAGFYTRAPPEFITRVGLDYGLVNDSYAWVERKVAFEPAMLQFQTAVKDGLLQAGVNPYNGFTFDHIKGTKFGGTIFDKNGHRHTAADLLEYADPVRTTVYLFAVAQKILFSRRELGKPRAYGVIFKDSVGILHRAFLRPGAKNEIIVSAGALGSPQLLMLSGIGPATELRFHGIEVVVDQPQVGQGMADNPMNILFIPSPIAVETSLIQAVGITEFDSFIEATSGSTNIRAFMQNLPSAAQNLASQTNSQSKERPNVITTQGDLDKALEYMHSLLNGTIHGGVILEKIAGPRSSGYLHLSTLDPNDNPAVRFNYFQDPDDLKTCVMGMQTIIKVIESEPFSKFRVPGMTIQSLINVVVNFPLNLRPRHFSTALSLEQFCIDTVLSIWHYHGGCQVNKVVDKDYKVLGAVGLRVVDGSTFYESPGTNPQATVMMLGRYVGQKILAERR</sequence>
<dbReference type="GeneID" id="110782448"/>
<evidence type="ECO:0000256" key="8">
    <source>
        <dbReference type="SAM" id="SignalP"/>
    </source>
</evidence>
<dbReference type="Gene3D" id="3.50.50.60">
    <property type="entry name" value="FAD/NAD(P)-binding domain"/>
    <property type="match status" value="1"/>
</dbReference>
<dbReference type="InterPro" id="IPR012132">
    <property type="entry name" value="GMC_OxRdtase"/>
</dbReference>
<dbReference type="Gene3D" id="3.30.410.40">
    <property type="match status" value="1"/>
</dbReference>
<evidence type="ECO:0000256" key="4">
    <source>
        <dbReference type="ARBA" id="ARBA00022729"/>
    </source>
</evidence>
<keyword evidence="7" id="KW-1015">Disulfide bond</keyword>
<keyword evidence="3" id="KW-0285">Flavoprotein</keyword>
<reference evidence="11" key="2">
    <citation type="submission" date="2025-08" db="UniProtKB">
        <authorList>
            <consortium name="RefSeq"/>
        </authorList>
    </citation>
    <scope>IDENTIFICATION</scope>
    <source>
        <tissue evidence="11">Leaf</tissue>
    </source>
</reference>
<dbReference type="Pfam" id="PF05199">
    <property type="entry name" value="GMC_oxred_C"/>
    <property type="match status" value="1"/>
</dbReference>
<gene>
    <name evidence="11" type="primary">LOC110782448</name>
</gene>
<protein>
    <submittedName>
        <fullName evidence="11">Protein HOTHEAD</fullName>
    </submittedName>
</protein>